<sequence>MPSEIKPICGLERTKLCSAVPLGTPFTLFVFPTTFCNFKCSYCGHSLGLKKMKEKYNFEPQNMPMDTYKRIIAQAGEFPDRVKLLSLTGHGEPLLNKNLPEMIELAKKSYVAERVEIITNASLLTPELSKSLIEAGLDTIRISLQGLSASKYNEVCKYKLDFDKFIESIRYFYQNRKGCKVFVKVMDIALSPGEDKKFYELFSDISDRMFVEQCRPVYDGVNYSDASACADRYGRFHDKRQVCPLPFFMLGIFPDGDVEPCDTIYKPVVVGNVNHDTLLGIWQGSRLREFRIMQLKNQRCTNPKCRVCCAPDDVSHPEDVLDYDAEEILKRI</sequence>
<dbReference type="OrthoDB" id="9782387at2"/>
<dbReference type="Pfam" id="PF04055">
    <property type="entry name" value="Radical_SAM"/>
    <property type="match status" value="1"/>
</dbReference>
<dbReference type="InterPro" id="IPR013785">
    <property type="entry name" value="Aldolase_TIM"/>
</dbReference>
<proteinExistence type="predicted"/>
<dbReference type="InterPro" id="IPR050377">
    <property type="entry name" value="Radical_SAM_PqqE_MftC-like"/>
</dbReference>
<gene>
    <name evidence="8" type="ORF">DFR58_109116</name>
</gene>
<evidence type="ECO:0000259" key="7">
    <source>
        <dbReference type="PROSITE" id="PS51918"/>
    </source>
</evidence>
<dbReference type="Gene3D" id="3.20.20.70">
    <property type="entry name" value="Aldolase class I"/>
    <property type="match status" value="1"/>
</dbReference>
<feature type="domain" description="Radical SAM core" evidence="7">
    <location>
        <begin position="22"/>
        <end position="246"/>
    </location>
</feature>
<dbReference type="SUPFAM" id="SSF102114">
    <property type="entry name" value="Radical SAM enzymes"/>
    <property type="match status" value="1"/>
</dbReference>
<evidence type="ECO:0000256" key="6">
    <source>
        <dbReference type="ARBA" id="ARBA00023014"/>
    </source>
</evidence>
<dbReference type="SFLD" id="SFLDG01067">
    <property type="entry name" value="SPASM/twitch_domain_containing"/>
    <property type="match status" value="1"/>
</dbReference>
<comment type="cofactor">
    <cofactor evidence="1">
        <name>[4Fe-4S] cluster</name>
        <dbReference type="ChEBI" id="CHEBI:49883"/>
    </cofactor>
</comment>
<keyword evidence="2" id="KW-0004">4Fe-4S</keyword>
<evidence type="ECO:0000313" key="8">
    <source>
        <dbReference type="EMBL" id="RCX16889.1"/>
    </source>
</evidence>
<dbReference type="GO" id="GO:0051536">
    <property type="term" value="F:iron-sulfur cluster binding"/>
    <property type="evidence" value="ECO:0007669"/>
    <property type="project" value="UniProtKB-KW"/>
</dbReference>
<dbReference type="InterPro" id="IPR034391">
    <property type="entry name" value="AdoMet-like_SPASM_containing"/>
</dbReference>
<evidence type="ECO:0000256" key="2">
    <source>
        <dbReference type="ARBA" id="ARBA00022485"/>
    </source>
</evidence>
<dbReference type="PANTHER" id="PTHR11228:SF7">
    <property type="entry name" value="PQQA PEPTIDE CYCLASE"/>
    <property type="match status" value="1"/>
</dbReference>
<dbReference type="RefSeq" id="WP_114297617.1">
    <property type="nucleotide sequence ID" value="NZ_QPJT01000009.1"/>
</dbReference>
<organism evidence="8 9">
    <name type="scientific">Anaerobacterium chartisolvens</name>
    <dbReference type="NCBI Taxonomy" id="1297424"/>
    <lineage>
        <taxon>Bacteria</taxon>
        <taxon>Bacillati</taxon>
        <taxon>Bacillota</taxon>
        <taxon>Clostridia</taxon>
        <taxon>Eubacteriales</taxon>
        <taxon>Oscillospiraceae</taxon>
        <taxon>Anaerobacterium</taxon>
    </lineage>
</organism>
<comment type="caution">
    <text evidence="8">The sequence shown here is derived from an EMBL/GenBank/DDBJ whole genome shotgun (WGS) entry which is preliminary data.</text>
</comment>
<evidence type="ECO:0000313" key="9">
    <source>
        <dbReference type="Proteomes" id="UP000253034"/>
    </source>
</evidence>
<dbReference type="SFLD" id="SFLDS00029">
    <property type="entry name" value="Radical_SAM"/>
    <property type="match status" value="1"/>
</dbReference>
<dbReference type="PANTHER" id="PTHR11228">
    <property type="entry name" value="RADICAL SAM DOMAIN PROTEIN"/>
    <property type="match status" value="1"/>
</dbReference>
<dbReference type="EMBL" id="QPJT01000009">
    <property type="protein sequence ID" value="RCX16889.1"/>
    <property type="molecule type" value="Genomic_DNA"/>
</dbReference>
<dbReference type="InterPro" id="IPR058240">
    <property type="entry name" value="rSAM_sf"/>
</dbReference>
<evidence type="ECO:0000256" key="3">
    <source>
        <dbReference type="ARBA" id="ARBA00022691"/>
    </source>
</evidence>
<keyword evidence="3" id="KW-0949">S-adenosyl-L-methionine</keyword>
<dbReference type="PROSITE" id="PS51918">
    <property type="entry name" value="RADICAL_SAM"/>
    <property type="match status" value="1"/>
</dbReference>
<dbReference type="GO" id="GO:0003824">
    <property type="term" value="F:catalytic activity"/>
    <property type="evidence" value="ECO:0007669"/>
    <property type="project" value="InterPro"/>
</dbReference>
<protein>
    <submittedName>
        <fullName evidence="8">Radical SAM protein with 4Fe4S-binding SPASM domain</fullName>
    </submittedName>
</protein>
<dbReference type="GO" id="GO:0046872">
    <property type="term" value="F:metal ion binding"/>
    <property type="evidence" value="ECO:0007669"/>
    <property type="project" value="UniProtKB-KW"/>
</dbReference>
<name>A0A369B5T8_9FIRM</name>
<dbReference type="CDD" id="cd01335">
    <property type="entry name" value="Radical_SAM"/>
    <property type="match status" value="1"/>
</dbReference>
<evidence type="ECO:0000256" key="5">
    <source>
        <dbReference type="ARBA" id="ARBA00023004"/>
    </source>
</evidence>
<reference evidence="8 9" key="1">
    <citation type="submission" date="2018-07" db="EMBL/GenBank/DDBJ databases">
        <title>Genomic Encyclopedia of Type Strains, Phase IV (KMG-IV): sequencing the most valuable type-strain genomes for metagenomic binning, comparative biology and taxonomic classification.</title>
        <authorList>
            <person name="Goeker M."/>
        </authorList>
    </citation>
    <scope>NUCLEOTIDE SEQUENCE [LARGE SCALE GENOMIC DNA]</scope>
    <source>
        <strain evidence="8 9">DSM 27016</strain>
    </source>
</reference>
<keyword evidence="5" id="KW-0408">Iron</keyword>
<evidence type="ECO:0000256" key="4">
    <source>
        <dbReference type="ARBA" id="ARBA00022723"/>
    </source>
</evidence>
<dbReference type="InterPro" id="IPR023885">
    <property type="entry name" value="4Fe4S-binding_SPASM_dom"/>
</dbReference>
<dbReference type="Pfam" id="PF13186">
    <property type="entry name" value="SPASM"/>
    <property type="match status" value="1"/>
</dbReference>
<keyword evidence="4" id="KW-0479">Metal-binding</keyword>
<accession>A0A369B5T8</accession>
<keyword evidence="9" id="KW-1185">Reference proteome</keyword>
<dbReference type="Proteomes" id="UP000253034">
    <property type="component" value="Unassembled WGS sequence"/>
</dbReference>
<dbReference type="AlphaFoldDB" id="A0A369B5T8"/>
<keyword evidence="6" id="KW-0411">Iron-sulfur</keyword>
<dbReference type="SFLD" id="SFLDG01387">
    <property type="entry name" value="BtrN-like_SPASM_domain_contain"/>
    <property type="match status" value="1"/>
</dbReference>
<dbReference type="InterPro" id="IPR007197">
    <property type="entry name" value="rSAM"/>
</dbReference>
<evidence type="ECO:0000256" key="1">
    <source>
        <dbReference type="ARBA" id="ARBA00001966"/>
    </source>
</evidence>